<name>A0A967F2S6_9PROT</name>
<evidence type="ECO:0000313" key="3">
    <source>
        <dbReference type="EMBL" id="NIA71957.1"/>
    </source>
</evidence>
<feature type="signal peptide" evidence="1">
    <location>
        <begin position="1"/>
        <end position="21"/>
    </location>
</feature>
<accession>A0A967F2S6</accession>
<gene>
    <name evidence="3" type="ORF">HBA54_25485</name>
</gene>
<feature type="domain" description="DUF302" evidence="2">
    <location>
        <begin position="56"/>
        <end position="118"/>
    </location>
</feature>
<dbReference type="Gene3D" id="3.30.310.70">
    <property type="entry name" value="TT1751-like domain"/>
    <property type="match status" value="1"/>
</dbReference>
<reference evidence="3" key="1">
    <citation type="submission" date="2020-03" db="EMBL/GenBank/DDBJ databases">
        <title>Genome of Pelagibius litoralis DSM 21314T.</title>
        <authorList>
            <person name="Wang G."/>
        </authorList>
    </citation>
    <scope>NUCLEOTIDE SEQUENCE</scope>
    <source>
        <strain evidence="3">DSM 21314</strain>
    </source>
</reference>
<dbReference type="Proteomes" id="UP000761264">
    <property type="component" value="Unassembled WGS sequence"/>
</dbReference>
<sequence>MALFAAPLIGGPLALSASAEAADGLIVKKSSHSVSDTIDRLEAILKEKGLTVFAKVDHQAGAQKAGLELRPTMLLIFGNPKLGTPLMQSGQSIAIDLPQKALAYEDAAGDVYLAYNDPAYLSGRHAIADRAEVFKKITGALGAFTDAAVK</sequence>
<keyword evidence="4" id="KW-1185">Reference proteome</keyword>
<dbReference type="InterPro" id="IPR035923">
    <property type="entry name" value="TT1751-like_sf"/>
</dbReference>
<feature type="chain" id="PRO_5037477722" evidence="1">
    <location>
        <begin position="22"/>
        <end position="150"/>
    </location>
</feature>
<dbReference type="PANTHER" id="PTHR38342">
    <property type="entry name" value="SLR5037 PROTEIN"/>
    <property type="match status" value="1"/>
</dbReference>
<dbReference type="SUPFAM" id="SSF103247">
    <property type="entry name" value="TT1751-like"/>
    <property type="match status" value="1"/>
</dbReference>
<organism evidence="3 4">
    <name type="scientific">Pelagibius litoralis</name>
    <dbReference type="NCBI Taxonomy" id="374515"/>
    <lineage>
        <taxon>Bacteria</taxon>
        <taxon>Pseudomonadati</taxon>
        <taxon>Pseudomonadota</taxon>
        <taxon>Alphaproteobacteria</taxon>
        <taxon>Rhodospirillales</taxon>
        <taxon>Rhodovibrionaceae</taxon>
        <taxon>Pelagibius</taxon>
    </lineage>
</organism>
<comment type="caution">
    <text evidence="3">The sequence shown here is derived from an EMBL/GenBank/DDBJ whole genome shotgun (WGS) entry which is preliminary data.</text>
</comment>
<proteinExistence type="predicted"/>
<dbReference type="CDD" id="cd14797">
    <property type="entry name" value="DUF302"/>
    <property type="match status" value="1"/>
</dbReference>
<evidence type="ECO:0000259" key="2">
    <source>
        <dbReference type="Pfam" id="PF03625"/>
    </source>
</evidence>
<dbReference type="AlphaFoldDB" id="A0A967F2S6"/>
<evidence type="ECO:0000313" key="4">
    <source>
        <dbReference type="Proteomes" id="UP000761264"/>
    </source>
</evidence>
<keyword evidence="1" id="KW-0732">Signal</keyword>
<protein>
    <submittedName>
        <fullName evidence="3">DUF302 domain-containing protein</fullName>
    </submittedName>
</protein>
<dbReference type="Pfam" id="PF03625">
    <property type="entry name" value="DUF302"/>
    <property type="match status" value="1"/>
</dbReference>
<dbReference type="InterPro" id="IPR005180">
    <property type="entry name" value="DUF302"/>
</dbReference>
<dbReference type="PANTHER" id="PTHR38342:SF2">
    <property type="entry name" value="INNER MEMBRANE OR EXPORTED"/>
    <property type="match status" value="1"/>
</dbReference>
<evidence type="ECO:0000256" key="1">
    <source>
        <dbReference type="SAM" id="SignalP"/>
    </source>
</evidence>
<dbReference type="EMBL" id="JAAQPH010000028">
    <property type="protein sequence ID" value="NIA71957.1"/>
    <property type="molecule type" value="Genomic_DNA"/>
</dbReference>